<evidence type="ECO:0000256" key="3">
    <source>
        <dbReference type="ARBA" id="ARBA00022598"/>
    </source>
</evidence>
<comment type="similarity">
    <text evidence="5">Belongs to the NRP synthetase family.</text>
</comment>
<dbReference type="InterPro" id="IPR001242">
    <property type="entry name" value="Condensation_dom"/>
</dbReference>
<dbReference type="Gene3D" id="3.30.559.10">
    <property type="entry name" value="Chloramphenicol acetyltransferase-like domain"/>
    <property type="match status" value="2"/>
</dbReference>
<dbReference type="InterPro" id="IPR020845">
    <property type="entry name" value="AMP-binding_CS"/>
</dbReference>
<evidence type="ECO:0000313" key="7">
    <source>
        <dbReference type="EMBL" id="GFF92285.1"/>
    </source>
</evidence>
<keyword evidence="3" id="KW-0436">Ligase</keyword>
<dbReference type="InterPro" id="IPR045851">
    <property type="entry name" value="AMP-bd_C_sf"/>
</dbReference>
<feature type="domain" description="Carrier" evidence="6">
    <location>
        <begin position="776"/>
        <end position="853"/>
    </location>
</feature>
<dbReference type="InterPro" id="IPR036736">
    <property type="entry name" value="ACP-like_sf"/>
</dbReference>
<dbReference type="CDD" id="cd19545">
    <property type="entry name" value="FUM14_C_NRPS-like"/>
    <property type="match status" value="1"/>
</dbReference>
<dbReference type="Gene3D" id="3.30.300.30">
    <property type="match status" value="2"/>
</dbReference>
<organism evidence="7 8">
    <name type="scientific">Aspergillus lentulus</name>
    <dbReference type="NCBI Taxonomy" id="293939"/>
    <lineage>
        <taxon>Eukaryota</taxon>
        <taxon>Fungi</taxon>
        <taxon>Dikarya</taxon>
        <taxon>Ascomycota</taxon>
        <taxon>Pezizomycotina</taxon>
        <taxon>Eurotiomycetes</taxon>
        <taxon>Eurotiomycetidae</taxon>
        <taxon>Eurotiales</taxon>
        <taxon>Aspergillaceae</taxon>
        <taxon>Aspergillus</taxon>
        <taxon>Aspergillus subgen. Fumigati</taxon>
    </lineage>
</organism>
<dbReference type="PROSITE" id="PS50075">
    <property type="entry name" value="CARRIER"/>
    <property type="match status" value="2"/>
</dbReference>
<dbReference type="CDD" id="cd19542">
    <property type="entry name" value="CT_NRPS-like"/>
    <property type="match status" value="1"/>
</dbReference>
<dbReference type="Gene3D" id="3.30.559.30">
    <property type="entry name" value="Nonribosomal peptide synthetase, condensation domain"/>
    <property type="match status" value="3"/>
</dbReference>
<dbReference type="PROSITE" id="PS00455">
    <property type="entry name" value="AMP_BINDING"/>
    <property type="match status" value="2"/>
</dbReference>
<keyword evidence="4" id="KW-0677">Repeat</keyword>
<dbReference type="Proteomes" id="UP000465220">
    <property type="component" value="Unassembled WGS sequence"/>
</dbReference>
<dbReference type="InterPro" id="IPR023213">
    <property type="entry name" value="CAT-like_dom_sf"/>
</dbReference>
<dbReference type="SUPFAM" id="SSF52777">
    <property type="entry name" value="CoA-dependent acyltransferases"/>
    <property type="match status" value="5"/>
</dbReference>
<dbReference type="CDD" id="cd05918">
    <property type="entry name" value="A_NRPS_SidN3_like"/>
    <property type="match status" value="2"/>
</dbReference>
<name>A0ABQ1B4N7_ASPLE</name>
<dbReference type="InterPro" id="IPR006162">
    <property type="entry name" value="Ppantetheine_attach_site"/>
</dbReference>
<evidence type="ECO:0000256" key="2">
    <source>
        <dbReference type="ARBA" id="ARBA00022553"/>
    </source>
</evidence>
<dbReference type="PANTHER" id="PTHR45527">
    <property type="entry name" value="NONRIBOSOMAL PEPTIDE SYNTHETASE"/>
    <property type="match status" value="1"/>
</dbReference>
<proteinExistence type="inferred from homology"/>
<dbReference type="SUPFAM" id="SSF56801">
    <property type="entry name" value="Acetyl-CoA synthetase-like"/>
    <property type="match status" value="2"/>
</dbReference>
<dbReference type="Gene3D" id="3.40.50.12780">
    <property type="entry name" value="N-terminal domain of ligase-like"/>
    <property type="match status" value="2"/>
</dbReference>
<dbReference type="InterPro" id="IPR020806">
    <property type="entry name" value="PKS_PP-bd"/>
</dbReference>
<dbReference type="InterPro" id="IPR010071">
    <property type="entry name" value="AA_adenyl_dom"/>
</dbReference>
<keyword evidence="8" id="KW-1185">Reference proteome</keyword>
<dbReference type="InterPro" id="IPR042099">
    <property type="entry name" value="ANL_N_sf"/>
</dbReference>
<keyword evidence="2" id="KW-0597">Phosphoprotein</keyword>
<reference evidence="7 8" key="1">
    <citation type="submission" date="2020-01" db="EMBL/GenBank/DDBJ databases">
        <title>Draft genome sequence of Aspergillus lentulus IFM 60648.</title>
        <authorList>
            <person name="Takahashi H."/>
            <person name="Yaguchi T."/>
        </authorList>
    </citation>
    <scope>NUCLEOTIDE SEQUENCE [LARGE SCALE GENOMIC DNA]</scope>
    <source>
        <strain evidence="7 8">IFM 60648</strain>
    </source>
</reference>
<dbReference type="PANTHER" id="PTHR45527:SF1">
    <property type="entry name" value="FATTY ACID SYNTHASE"/>
    <property type="match status" value="1"/>
</dbReference>
<evidence type="ECO:0000256" key="1">
    <source>
        <dbReference type="ARBA" id="ARBA00022450"/>
    </source>
</evidence>
<dbReference type="InterPro" id="IPR009081">
    <property type="entry name" value="PP-bd_ACP"/>
</dbReference>
<accession>A0ABQ1B4N7</accession>
<comment type="caution">
    <text evidence="7">The sequence shown here is derived from an EMBL/GenBank/DDBJ whole genome shotgun (WGS) entry which is preliminary data.</text>
</comment>
<dbReference type="SUPFAM" id="SSF47336">
    <property type="entry name" value="ACP-like"/>
    <property type="match status" value="2"/>
</dbReference>
<evidence type="ECO:0000256" key="5">
    <source>
        <dbReference type="ARBA" id="ARBA00029454"/>
    </source>
</evidence>
<dbReference type="InterPro" id="IPR000873">
    <property type="entry name" value="AMP-dep_synth/lig_dom"/>
</dbReference>
<feature type="domain" description="Carrier" evidence="6">
    <location>
        <begin position="1826"/>
        <end position="1902"/>
    </location>
</feature>
<evidence type="ECO:0000313" key="8">
    <source>
        <dbReference type="Proteomes" id="UP000465220"/>
    </source>
</evidence>
<evidence type="ECO:0000256" key="4">
    <source>
        <dbReference type="ARBA" id="ARBA00022737"/>
    </source>
</evidence>
<keyword evidence="1" id="KW-0596">Phosphopantetheine</keyword>
<dbReference type="Pfam" id="PF00668">
    <property type="entry name" value="Condensation"/>
    <property type="match status" value="3"/>
</dbReference>
<dbReference type="EMBL" id="BLKI01000097">
    <property type="protein sequence ID" value="GFF92285.1"/>
    <property type="molecule type" value="Genomic_DNA"/>
</dbReference>
<protein>
    <submittedName>
        <fullName evidence="7">Nonribosomal peptide synthetase 7</fullName>
    </submittedName>
</protein>
<dbReference type="Pfam" id="PF00550">
    <property type="entry name" value="PP-binding"/>
    <property type="match status" value="2"/>
</dbReference>
<sequence>MAPYIDSQDDSPSSVDAFSHVQPTKDANVASQYWEELLRSVGSQTRLACLPLDHQWPRAETTVLASDGLLEAAMTFGRTHNITLEDLIYAVWAIVSARQTVSAQSTVMFTVGGRNQPSAKQDTTENGGAEQDYPLVLSVPEDVDILSWVRHVRTAAAAASALSYIGYDRIMQTAEGIRPQVKLSVTFEDDSHDTMAPDDDFPLVFNVIASASLKLSMRHNATVPRGDVRALLDRFAVTLQRVTENHDAKVSSVDIMPPAERQLLLDYGKAPLKPKSGMVHSLVEEQAKVRPDAAAVQFEAEPPLTYSALNKRSNQLARRIRQNGAKYIAVHLRMSTDFIVALLAILKSGAAYVILDPDAPVARKSFIHEDLQPGLILVDNSTAGELDKEAQIGDLLSQSSSNDTGDLVHVQDPSSVAYVIYTSGSTGKPKPVLLDHQAAFNGLLAFPPVADLRQLLFFNPAFSAAQRSIWATLSVGGCLCLASKENLTIHTAKMINTMNVNSIDMTSSAAALISPDDVPSLRRMVLGGEMVNPTVIQTWEHRVELLSSYGLSECTQLNWRHRLQSNVSSRMIGQPYDTTTSYVLIPGTTELAPLLVPGELCLGGAQLARGYLHHSEETTKRFIQNPFGKGRLYRTGDMAVRHADGLVELVGRIDFQVKINGHRVDPGEPNSIIQANEEVEDSAVVPASVNNRAVLVAAVVSRPDIDWEALVGKLRLFLAAKLPLYMVPQFWVSMPALPVNANGKVDMVAIRKTVEALGESGQLLPERSHLGCTEEGNLTENEKVVRSLWASILSLPESEISLGDSFIALGGTSLEAIQVVSQLQVVHGLSLRVEDILLGETLSQVAAAVQPQLAEEKADNDTASSALFQVAASIESLGIGTSEVEDAFPVTPFQEAAIANTMMGGTSYIYSRSYSFEGYSEDDVKAAFETLLKSDGWLRTTFVPKGTTFLQVVKKTAELPWDTSDMDVTEYMEKRTSTAMHPGELWWNAAALPNNVLVITAHHALFDFWSNEFLTQDLTSVLQGTPRIQRRGLRPYVEYLQQHDVVAMQKFWQEYLDGAVPSRLSSQAAPENTVTAEVHCDLKSTASQRRVTPGVLLYAAWAVVLGLANSTEDVVMGVTFSGRDAPVPGVLQMSGPTLMVAPLRVKVKSTTPLDAHLENVQSNLWAVARNAPYGLRKILKASGQPKDLFDTMANFLIKIPTFTPPGGLRQLPKSNLGTVEYTKLELRNESLDRVTLTSTLEPGYAQALADTLAAILDTASDAPLTRLGEFKLVQPVSRLMERLDDPVGNVPVSEGQTIRVEDPAESPDAELAHSALQRIAASHPSWTAVEDIAGARITYAGLAIKMNQLAGLLRERGLELEQIVPIMLEKSINTIVAMFGILVAGGAFLPLGPENPRERNLGILEDSGAKLVITDQLNADFFEGTSYEVVIIDAVAWDTIPLQRQVVPGLNPNSLAYVIYTSGSTGKPKGTLIPHSAIVAALEGILYATTQDNSRRIMWSLNYTFDGSFYPLFPTLATGRTLCVAPQNVIVGNLAEVITKMRADQINLTPTMASLLHPDDVPTLEILATGGEPVTHNMLNVWAPRIKVYTSYGPTEATICVTTRQVTPDMNIRNVGRPFPNTTALILDPDTTEELPSGSVGELCIAGPQLARGYLNRPEATNKAFQGTSNQRFYRTGDLARLLPNGEIELFGRKDDQVKINGHRMELGEIESVIRQANVFSQCAVIAATVLKKKQLVAFCSTSVQTPGEATGEDLLLPPTQLPEVDQIKAQLTTLPQYMVPTIWLPVSKLPSLISGKIDRKRLTALVEGMADSVLKGYLPHSETSEINSEAERELQSLWSALFDTPAEDIHANSTFHALGGDSISALNLGSMLRRRGYKIQINDILSSSTLREQAALMVKDQPNGDSSAAENVPQLVYQPSQAVYERLVELGVSRNDVEDIYPCSPGQIEFFTQGEKPDRFWQLMAVRTLPNDLDFDRWIYLTTQLTKNNQILRALYLQTDTQNPQTLLQVVLKHPILNLAYRSYRTEEEKQSILEAEWQRPFNPAKPFVRYTLLENTQGTRDLVINLHHSSYDGTLLHIFDDQFQALNQNQPIHQPTPFKDFITHFLRTPKQPQLDYWTRLLQNHCFDFPAAVTEPKLSNTEVAKINASLGINDLASSTGVTAPIVFQTAYTLLLAHLSGARDVIYDNLVTGRNVALDNPQLINGNCANFLPYHSHVMEDMPIETLLRITQADFWASTENGLVSLGEIYEALGRDRSTAASKCLFCFQPFEPVTSQQDPMRWIVMKMSKNRMTFNYAIQMEVVKAAAKGEYIVRFGYDERALSSDEARTALAWYTRCLDGMVKRKVVGELEV</sequence>
<dbReference type="Gene3D" id="1.10.1200.10">
    <property type="entry name" value="ACP-like"/>
    <property type="match status" value="2"/>
</dbReference>
<evidence type="ECO:0000259" key="6">
    <source>
        <dbReference type="PROSITE" id="PS50075"/>
    </source>
</evidence>
<gene>
    <name evidence="7" type="ORF">IFM60648_09693</name>
</gene>
<dbReference type="NCBIfam" id="TIGR01733">
    <property type="entry name" value="AA-adenyl-dom"/>
    <property type="match status" value="1"/>
</dbReference>
<dbReference type="PROSITE" id="PS00012">
    <property type="entry name" value="PHOSPHOPANTETHEINE"/>
    <property type="match status" value="1"/>
</dbReference>
<dbReference type="SMART" id="SM00823">
    <property type="entry name" value="PKS_PP"/>
    <property type="match status" value="2"/>
</dbReference>
<dbReference type="Pfam" id="PF00501">
    <property type="entry name" value="AMP-binding"/>
    <property type="match status" value="2"/>
</dbReference>